<evidence type="ECO:0000256" key="5">
    <source>
        <dbReference type="ARBA" id="ARBA00022777"/>
    </source>
</evidence>
<protein>
    <recommendedName>
        <fullName evidence="2">non-specific protein-tyrosine kinase</fullName>
        <ecNumber evidence="2">2.7.10.2</ecNumber>
    </recommendedName>
</protein>
<dbReference type="EC" id="2.7.10.2" evidence="2"/>
<dbReference type="InterPro" id="IPR005702">
    <property type="entry name" value="Wzc-like_C"/>
</dbReference>
<keyword evidence="7 10" id="KW-0829">Tyrosine-protein kinase</keyword>
<comment type="caution">
    <text evidence="10">The sequence shown here is derived from an EMBL/GenBank/DDBJ whole genome shotgun (WGS) entry which is preliminary data.</text>
</comment>
<dbReference type="InterPro" id="IPR050445">
    <property type="entry name" value="Bact_polysacc_biosynth/exp"/>
</dbReference>
<feature type="domain" description="AAA" evidence="9">
    <location>
        <begin position="52"/>
        <end position="181"/>
    </location>
</feature>
<evidence type="ECO:0000256" key="2">
    <source>
        <dbReference type="ARBA" id="ARBA00011903"/>
    </source>
</evidence>
<evidence type="ECO:0000313" key="10">
    <source>
        <dbReference type="EMBL" id="MET4559102.1"/>
    </source>
</evidence>
<dbReference type="InterPro" id="IPR027417">
    <property type="entry name" value="P-loop_NTPase"/>
</dbReference>
<evidence type="ECO:0000256" key="1">
    <source>
        <dbReference type="ARBA" id="ARBA00007316"/>
    </source>
</evidence>
<proteinExistence type="inferred from homology"/>
<dbReference type="Proteomes" id="UP001549363">
    <property type="component" value="Unassembled WGS sequence"/>
</dbReference>
<evidence type="ECO:0000313" key="11">
    <source>
        <dbReference type="Proteomes" id="UP001549363"/>
    </source>
</evidence>
<dbReference type="InterPro" id="IPR025669">
    <property type="entry name" value="AAA_dom"/>
</dbReference>
<keyword evidence="5 10" id="KW-0418">Kinase</keyword>
<dbReference type="GO" id="GO:0004715">
    <property type="term" value="F:non-membrane spanning protein tyrosine kinase activity"/>
    <property type="evidence" value="ECO:0007669"/>
    <property type="project" value="UniProtKB-EC"/>
</dbReference>
<keyword evidence="3 10" id="KW-0808">Transferase</keyword>
<keyword evidence="4" id="KW-0547">Nucleotide-binding</keyword>
<keyword evidence="11" id="KW-1185">Reference proteome</keyword>
<evidence type="ECO:0000256" key="3">
    <source>
        <dbReference type="ARBA" id="ARBA00022679"/>
    </source>
</evidence>
<dbReference type="CDD" id="cd05387">
    <property type="entry name" value="BY-kinase"/>
    <property type="match status" value="1"/>
</dbReference>
<evidence type="ECO:0000256" key="8">
    <source>
        <dbReference type="ARBA" id="ARBA00051245"/>
    </source>
</evidence>
<sequence length="236" mass="26236">MYQQKKAKKKKKKRIKMARKLVTVANSNSVVSEQFRTIRTNITFSMPDKEIKTILVTSATPGEGKSTNVANIGVVFAQEGKKIVIVDADLRKPTMHYTFLLQNARGLSNLLTRQLTMLEVVNRTDIPNLFVLTSGPIPPNPAELLASKTLDSVMEELKKEFDIIIFDAPPILSVTDAQILSNKCDGTLLIVNSGAVENSSVIKAKASLESSKATILGVVLNNYKLPRSQYYEEYYR</sequence>
<dbReference type="SUPFAM" id="SSF52540">
    <property type="entry name" value="P-loop containing nucleoside triphosphate hydrolases"/>
    <property type="match status" value="1"/>
</dbReference>
<name>A0ABV2PDU7_9BACI</name>
<dbReference type="PANTHER" id="PTHR32309">
    <property type="entry name" value="TYROSINE-PROTEIN KINASE"/>
    <property type="match status" value="1"/>
</dbReference>
<gene>
    <name evidence="10" type="ORF">ABIA69_000245</name>
</gene>
<dbReference type="Gene3D" id="3.40.50.300">
    <property type="entry name" value="P-loop containing nucleotide triphosphate hydrolases"/>
    <property type="match status" value="1"/>
</dbReference>
<dbReference type="PANTHER" id="PTHR32309:SF13">
    <property type="entry name" value="FERRIC ENTEROBACTIN TRANSPORT PROTEIN FEPE"/>
    <property type="match status" value="1"/>
</dbReference>
<comment type="catalytic activity">
    <reaction evidence="8">
        <text>L-tyrosyl-[protein] + ATP = O-phospho-L-tyrosyl-[protein] + ADP + H(+)</text>
        <dbReference type="Rhea" id="RHEA:10596"/>
        <dbReference type="Rhea" id="RHEA-COMP:10136"/>
        <dbReference type="Rhea" id="RHEA-COMP:20101"/>
        <dbReference type="ChEBI" id="CHEBI:15378"/>
        <dbReference type="ChEBI" id="CHEBI:30616"/>
        <dbReference type="ChEBI" id="CHEBI:46858"/>
        <dbReference type="ChEBI" id="CHEBI:61978"/>
        <dbReference type="ChEBI" id="CHEBI:456216"/>
        <dbReference type="EC" id="2.7.10.2"/>
    </reaction>
</comment>
<evidence type="ECO:0000256" key="4">
    <source>
        <dbReference type="ARBA" id="ARBA00022741"/>
    </source>
</evidence>
<evidence type="ECO:0000256" key="6">
    <source>
        <dbReference type="ARBA" id="ARBA00022840"/>
    </source>
</evidence>
<organism evidence="10 11">
    <name type="scientific">Lysinibacillus parviboronicapiens</name>
    <dbReference type="NCBI Taxonomy" id="436516"/>
    <lineage>
        <taxon>Bacteria</taxon>
        <taxon>Bacillati</taxon>
        <taxon>Bacillota</taxon>
        <taxon>Bacilli</taxon>
        <taxon>Bacillales</taxon>
        <taxon>Bacillaceae</taxon>
        <taxon>Lysinibacillus</taxon>
    </lineage>
</organism>
<comment type="similarity">
    <text evidence="1">Belongs to the CpsD/CapB family.</text>
</comment>
<dbReference type="NCBIfam" id="TIGR01007">
    <property type="entry name" value="eps_fam"/>
    <property type="match status" value="1"/>
</dbReference>
<reference evidence="10 11" key="1">
    <citation type="submission" date="2024-06" db="EMBL/GenBank/DDBJ databases">
        <title>Sorghum-associated microbial communities from plants grown in Nebraska, USA.</title>
        <authorList>
            <person name="Schachtman D."/>
        </authorList>
    </citation>
    <scope>NUCLEOTIDE SEQUENCE [LARGE SCALE GENOMIC DNA]</scope>
    <source>
        <strain evidence="10 11">736</strain>
    </source>
</reference>
<keyword evidence="6" id="KW-0067">ATP-binding</keyword>
<dbReference type="EMBL" id="JBEPSB010000001">
    <property type="protein sequence ID" value="MET4559102.1"/>
    <property type="molecule type" value="Genomic_DNA"/>
</dbReference>
<dbReference type="Pfam" id="PF13614">
    <property type="entry name" value="AAA_31"/>
    <property type="match status" value="1"/>
</dbReference>
<evidence type="ECO:0000256" key="7">
    <source>
        <dbReference type="ARBA" id="ARBA00023137"/>
    </source>
</evidence>
<evidence type="ECO:0000259" key="9">
    <source>
        <dbReference type="Pfam" id="PF13614"/>
    </source>
</evidence>
<accession>A0ABV2PDU7</accession>